<proteinExistence type="predicted"/>
<dbReference type="PANTHER" id="PTHR10063">
    <property type="entry name" value="TUBERIN"/>
    <property type="match status" value="1"/>
</dbReference>
<dbReference type="GO" id="GO:0032007">
    <property type="term" value="P:negative regulation of TOR signaling"/>
    <property type="evidence" value="ECO:0007669"/>
    <property type="project" value="TreeGrafter"/>
</dbReference>
<protein>
    <submittedName>
        <fullName evidence="2">Tuberin-like isoform x2 protein</fullName>
    </submittedName>
</protein>
<dbReference type="GO" id="GO:0051726">
    <property type="term" value="P:regulation of cell cycle"/>
    <property type="evidence" value="ECO:0007669"/>
    <property type="project" value="TreeGrafter"/>
</dbReference>
<sequence>MNSKDKDNKTLHDKLKQFFRINKGSYKSREDFTLTHDIEKEISPDSPVHHRTKAIKELSDAVLNQQWEDFFMVVKEYDIPEDIGPRLELLQTLTEHGKDILHLEERMGPFLLEWMPTVTAGDGKRGAEFLSLLVNVIKFNSAYIDEDIVSGLVQ</sequence>
<dbReference type="InterPro" id="IPR024584">
    <property type="entry name" value="Tuberin_N"/>
</dbReference>
<organism evidence="2 3">
    <name type="scientific">Lasius niger</name>
    <name type="common">Black garden ant</name>
    <dbReference type="NCBI Taxonomy" id="67767"/>
    <lineage>
        <taxon>Eukaryota</taxon>
        <taxon>Metazoa</taxon>
        <taxon>Ecdysozoa</taxon>
        <taxon>Arthropoda</taxon>
        <taxon>Hexapoda</taxon>
        <taxon>Insecta</taxon>
        <taxon>Pterygota</taxon>
        <taxon>Neoptera</taxon>
        <taxon>Endopterygota</taxon>
        <taxon>Hymenoptera</taxon>
        <taxon>Apocrita</taxon>
        <taxon>Aculeata</taxon>
        <taxon>Formicoidea</taxon>
        <taxon>Formicidae</taxon>
        <taxon>Formicinae</taxon>
        <taxon>Lasius</taxon>
        <taxon>Lasius</taxon>
    </lineage>
</organism>
<dbReference type="GO" id="GO:0005634">
    <property type="term" value="C:nucleus"/>
    <property type="evidence" value="ECO:0007669"/>
    <property type="project" value="InterPro"/>
</dbReference>
<dbReference type="GO" id="GO:0033596">
    <property type="term" value="C:TSC1-TSC2 complex"/>
    <property type="evidence" value="ECO:0007669"/>
    <property type="project" value="TreeGrafter"/>
</dbReference>
<evidence type="ECO:0000313" key="3">
    <source>
        <dbReference type="Proteomes" id="UP000036403"/>
    </source>
</evidence>
<dbReference type="GO" id="GO:0030178">
    <property type="term" value="P:negative regulation of Wnt signaling pathway"/>
    <property type="evidence" value="ECO:0007669"/>
    <property type="project" value="TreeGrafter"/>
</dbReference>
<dbReference type="PANTHER" id="PTHR10063:SF0">
    <property type="entry name" value="TUBERIN"/>
    <property type="match status" value="1"/>
</dbReference>
<name>A0A0J7KUK2_LASNI</name>
<dbReference type="InterPro" id="IPR027107">
    <property type="entry name" value="Tuberin/Ral-act_asu"/>
</dbReference>
<evidence type="ECO:0000259" key="1">
    <source>
        <dbReference type="Pfam" id="PF11864"/>
    </source>
</evidence>
<gene>
    <name evidence="2" type="ORF">RF55_5762</name>
</gene>
<dbReference type="Pfam" id="PF11864">
    <property type="entry name" value="DUF3384"/>
    <property type="match status" value="1"/>
</dbReference>
<dbReference type="GO" id="GO:0051898">
    <property type="term" value="P:negative regulation of phosphatidylinositol 3-kinase/protein kinase B signal transduction"/>
    <property type="evidence" value="ECO:0007669"/>
    <property type="project" value="TreeGrafter"/>
</dbReference>
<dbReference type="GO" id="GO:0046627">
    <property type="term" value="P:negative regulation of insulin receptor signaling pathway"/>
    <property type="evidence" value="ECO:0007669"/>
    <property type="project" value="TreeGrafter"/>
</dbReference>
<dbReference type="EMBL" id="LBMM01002990">
    <property type="protein sequence ID" value="KMQ94107.1"/>
    <property type="molecule type" value="Genomic_DNA"/>
</dbReference>
<reference evidence="2 3" key="1">
    <citation type="submission" date="2015-04" db="EMBL/GenBank/DDBJ databases">
        <title>Lasius niger genome sequencing.</title>
        <authorList>
            <person name="Konorov E.A."/>
            <person name="Nikitin M.A."/>
            <person name="Kirill M.V."/>
            <person name="Chang P."/>
        </authorList>
    </citation>
    <scope>NUCLEOTIDE SEQUENCE [LARGE SCALE GENOMIC DNA]</scope>
    <source>
        <tissue evidence="2">Whole</tissue>
    </source>
</reference>
<dbReference type="AlphaFoldDB" id="A0A0J7KUK2"/>
<comment type="caution">
    <text evidence="2">The sequence shown here is derived from an EMBL/GenBank/DDBJ whole genome shotgun (WGS) entry which is preliminary data.</text>
</comment>
<evidence type="ECO:0000313" key="2">
    <source>
        <dbReference type="EMBL" id="KMQ94107.1"/>
    </source>
</evidence>
<dbReference type="STRING" id="67767.A0A0J7KUK2"/>
<keyword evidence="3" id="KW-1185">Reference proteome</keyword>
<dbReference type="OrthoDB" id="5797019at2759"/>
<feature type="domain" description="Tuberin N-terminal" evidence="1">
    <location>
        <begin position="68"/>
        <end position="154"/>
    </location>
</feature>
<dbReference type="PaxDb" id="67767-A0A0J7KUK2"/>
<dbReference type="Proteomes" id="UP000036403">
    <property type="component" value="Unassembled WGS sequence"/>
</dbReference>
<accession>A0A0J7KUK2</accession>
<dbReference type="GO" id="GO:0005096">
    <property type="term" value="F:GTPase activator activity"/>
    <property type="evidence" value="ECO:0007669"/>
    <property type="project" value="InterPro"/>
</dbReference>